<protein>
    <submittedName>
        <fullName evidence="1">3295_t:CDS:1</fullName>
    </submittedName>
</protein>
<reference evidence="1" key="1">
    <citation type="submission" date="2021-06" db="EMBL/GenBank/DDBJ databases">
        <authorList>
            <person name="Kallberg Y."/>
            <person name="Tangrot J."/>
            <person name="Rosling A."/>
        </authorList>
    </citation>
    <scope>NUCLEOTIDE SEQUENCE</scope>
    <source>
        <strain evidence="1">AU212A</strain>
    </source>
</reference>
<evidence type="ECO:0000313" key="2">
    <source>
        <dbReference type="Proteomes" id="UP000789860"/>
    </source>
</evidence>
<accession>A0ACA9M9Z2</accession>
<name>A0ACA9M9Z2_9GLOM</name>
<evidence type="ECO:0000313" key="1">
    <source>
        <dbReference type="EMBL" id="CAG8579527.1"/>
    </source>
</evidence>
<sequence length="145" mass="16740">SIIDESYTSQEDLYDALLNTFFPIIIVVLFNVREESGRIKKVLLPLLDDILYNIITWVIPIIVSFTYDDTLACVFILILSLTRNVSYYTYEVPDDLLATSTAIVQSAMREGIDFVMKREGQDEDQQKSIDVKIKNMQEVIDFIMK</sequence>
<proteinExistence type="predicted"/>
<feature type="non-terminal residue" evidence="1">
    <location>
        <position position="1"/>
    </location>
</feature>
<comment type="caution">
    <text evidence="1">The sequence shown here is derived from an EMBL/GenBank/DDBJ whole genome shotgun (WGS) entry which is preliminary data.</text>
</comment>
<dbReference type="Proteomes" id="UP000789860">
    <property type="component" value="Unassembled WGS sequence"/>
</dbReference>
<feature type="non-terminal residue" evidence="1">
    <location>
        <position position="145"/>
    </location>
</feature>
<dbReference type="EMBL" id="CAJVPM010011228">
    <property type="protein sequence ID" value="CAG8579527.1"/>
    <property type="molecule type" value="Genomic_DNA"/>
</dbReference>
<organism evidence="1 2">
    <name type="scientific">Scutellospora calospora</name>
    <dbReference type="NCBI Taxonomy" id="85575"/>
    <lineage>
        <taxon>Eukaryota</taxon>
        <taxon>Fungi</taxon>
        <taxon>Fungi incertae sedis</taxon>
        <taxon>Mucoromycota</taxon>
        <taxon>Glomeromycotina</taxon>
        <taxon>Glomeromycetes</taxon>
        <taxon>Diversisporales</taxon>
        <taxon>Gigasporaceae</taxon>
        <taxon>Scutellospora</taxon>
    </lineage>
</organism>
<keyword evidence="2" id="KW-1185">Reference proteome</keyword>
<gene>
    <name evidence="1" type="ORF">SCALOS_LOCUS6149</name>
</gene>